<reference evidence="12 14" key="1">
    <citation type="submission" date="2011-10" db="EMBL/GenBank/DDBJ databases">
        <title>Metabolic and evolutionary patterns in the extreme acidophile Ferroplasma acidiphilum.</title>
        <authorList>
            <person name="Golyshina O.V."/>
            <person name="Kozyavkin S.A."/>
            <person name="Tatusov R.L."/>
            <person name="Slesarev A.I."/>
            <person name="Golyshin P.N."/>
        </authorList>
    </citation>
    <scope>NUCLEOTIDE SEQUENCE [LARGE SCALE GENOMIC DNA]</scope>
    <source>
        <strain evidence="12">Berkeley</strain>
        <strain evidence="14">Y</strain>
    </source>
</reference>
<keyword evidence="4" id="KW-0479">Metal-binding</keyword>
<keyword evidence="5" id="KW-0460">Magnesium</keyword>
<keyword evidence="6" id="KW-0560">Oxidoreductase</keyword>
<comment type="cofactor">
    <cofactor evidence="3">
        <name>[4Fe-4S] cluster</name>
        <dbReference type="ChEBI" id="CHEBI:49883"/>
    </cofactor>
</comment>
<organism evidence="12 14">
    <name type="scientific">Ferroplasma acidiphilum</name>
    <dbReference type="NCBI Taxonomy" id="74969"/>
    <lineage>
        <taxon>Archaea</taxon>
        <taxon>Methanobacteriati</taxon>
        <taxon>Thermoplasmatota</taxon>
        <taxon>Thermoplasmata</taxon>
        <taxon>Thermoplasmatales</taxon>
        <taxon>Ferroplasmaceae</taxon>
        <taxon>Ferroplasma</taxon>
    </lineage>
</organism>
<evidence type="ECO:0000259" key="10">
    <source>
        <dbReference type="Pfam" id="PF02775"/>
    </source>
</evidence>
<keyword evidence="14" id="KW-1185">Reference proteome</keyword>
<gene>
    <name evidence="12" type="ORF">FAD_0713</name>
    <name evidence="13" type="ORF">HLB00_07230</name>
</gene>
<dbReference type="EMBL" id="JABGBP010000265">
    <property type="protein sequence ID" value="NOL60620.1"/>
    <property type="molecule type" value="Genomic_DNA"/>
</dbReference>
<evidence type="ECO:0000313" key="14">
    <source>
        <dbReference type="Proteomes" id="UP000192050"/>
    </source>
</evidence>
<evidence type="ECO:0000256" key="8">
    <source>
        <dbReference type="ARBA" id="ARBA00023014"/>
    </source>
</evidence>
<keyword evidence="8" id="KW-0411">Iron-sulfur</keyword>
<dbReference type="Pfam" id="PF12367">
    <property type="entry name" value="PFO_beta_C"/>
    <property type="match status" value="1"/>
</dbReference>
<dbReference type="NCBIfam" id="NF041171">
    <property type="entry name" value="Oxoac_fdxbeta_Archa"/>
    <property type="match status" value="1"/>
</dbReference>
<dbReference type="RefSeq" id="WP_081143149.1">
    <property type="nucleotide sequence ID" value="NZ_CP015363.1"/>
</dbReference>
<dbReference type="GO" id="GO:0051536">
    <property type="term" value="F:iron-sulfur cluster binding"/>
    <property type="evidence" value="ECO:0007669"/>
    <property type="project" value="UniProtKB-KW"/>
</dbReference>
<evidence type="ECO:0000256" key="1">
    <source>
        <dbReference type="ARBA" id="ARBA00001946"/>
    </source>
</evidence>
<dbReference type="InterPro" id="IPR053399">
    <property type="entry name" value="2-oxoacid:Fd_oxidored_beta"/>
</dbReference>
<dbReference type="PANTHER" id="PTHR48084:SF2">
    <property type="entry name" value="PYRUVATE FERREDOXIN_FLAVODOXIN OXIDOREDUCTASE, BETA SUBUNIT"/>
    <property type="match status" value="1"/>
</dbReference>
<evidence type="ECO:0000256" key="7">
    <source>
        <dbReference type="ARBA" id="ARBA00023004"/>
    </source>
</evidence>
<dbReference type="GO" id="GO:0030976">
    <property type="term" value="F:thiamine pyrophosphate binding"/>
    <property type="evidence" value="ECO:0007669"/>
    <property type="project" value="InterPro"/>
</dbReference>
<accession>A0A1V0N3E6</accession>
<feature type="domain" description="Thiamine pyrophosphate enzyme TPP-binding" evidence="10">
    <location>
        <begin position="55"/>
        <end position="202"/>
    </location>
</feature>
<dbReference type="CDD" id="cd03375">
    <property type="entry name" value="TPP_OGFOR"/>
    <property type="match status" value="1"/>
</dbReference>
<evidence type="ECO:0000313" key="13">
    <source>
        <dbReference type="EMBL" id="NOL60620.1"/>
    </source>
</evidence>
<keyword evidence="7" id="KW-0408">Iron</keyword>
<dbReference type="STRING" id="74969.FAD_0713"/>
<sequence>MQKSVSDKGSGYNFRNNITIDWCPGCGDFGIVSAVTQALSAMKMDPQDVVAVSGIGCSGKTPHYLNIAGTHTLHGRAIPYAVGVKLANPNLNVLVMGGDGDLLSIGAGHFVGEGRRNSGVKVLLYNNSVYGLTKGQAAPTLPLGEKVKSLPRPNILGKINPITLAMASGYSFVARAFSSEIKQLSELIQRAIKHEGSAVIEVLQPCPTYNDVNTLDWYRQRVYKLEDDKSWDPVVNSKEEDEAKFDRGYRKSLEWGDHIPIGIFYENNTIPSYTKRLAGVIPDYLKYPPALQDVSDRDGYTIVDPIKTFSENDIEL</sequence>
<dbReference type="Proteomes" id="UP000192050">
    <property type="component" value="Chromosome"/>
</dbReference>
<evidence type="ECO:0000313" key="15">
    <source>
        <dbReference type="Proteomes" id="UP000546917"/>
    </source>
</evidence>
<dbReference type="OrthoDB" id="30755at2157"/>
<dbReference type="GO" id="GO:0016625">
    <property type="term" value="F:oxidoreductase activity, acting on the aldehyde or oxo group of donors, iron-sulfur protein as acceptor"/>
    <property type="evidence" value="ECO:0007669"/>
    <property type="project" value="UniProtKB-ARBA"/>
</dbReference>
<keyword evidence="9" id="KW-0786">Thiamine pyrophosphate</keyword>
<reference evidence="13 15" key="2">
    <citation type="submission" date="2020-05" db="EMBL/GenBank/DDBJ databases">
        <authorList>
            <person name="Zhang R."/>
        </authorList>
    </citation>
    <scope>NUCLEOTIDE SEQUENCE [LARGE SCALE GENOMIC DNA]</scope>
    <source>
        <strain evidence="13 15">DSM 28986</strain>
    </source>
</reference>
<dbReference type="GO" id="GO:0046872">
    <property type="term" value="F:metal ion binding"/>
    <property type="evidence" value="ECO:0007669"/>
    <property type="project" value="UniProtKB-KW"/>
</dbReference>
<proteinExistence type="predicted"/>
<dbReference type="InterPro" id="IPR032686">
    <property type="entry name" value="PFO_beta_C"/>
</dbReference>
<dbReference type="GO" id="GO:0006082">
    <property type="term" value="P:organic acid metabolic process"/>
    <property type="evidence" value="ECO:0007669"/>
    <property type="project" value="UniProtKB-ARBA"/>
</dbReference>
<dbReference type="InterPro" id="IPR029061">
    <property type="entry name" value="THDP-binding"/>
</dbReference>
<evidence type="ECO:0000256" key="5">
    <source>
        <dbReference type="ARBA" id="ARBA00022842"/>
    </source>
</evidence>
<dbReference type="InterPro" id="IPR051457">
    <property type="entry name" value="2-oxoacid:Fd_oxidoreductase"/>
</dbReference>
<name>A0A1V0N3E6_9ARCH</name>
<evidence type="ECO:0000256" key="4">
    <source>
        <dbReference type="ARBA" id="ARBA00022723"/>
    </source>
</evidence>
<dbReference type="InterPro" id="IPR011896">
    <property type="entry name" value="OFOB"/>
</dbReference>
<dbReference type="NCBIfam" id="TIGR02177">
    <property type="entry name" value="PorB_KorB"/>
    <property type="match status" value="1"/>
</dbReference>
<dbReference type="Pfam" id="PF02775">
    <property type="entry name" value="TPP_enzyme_C"/>
    <property type="match status" value="1"/>
</dbReference>
<dbReference type="PANTHER" id="PTHR48084">
    <property type="entry name" value="2-OXOGLUTARATE OXIDOREDUCTASE SUBUNIT KORB-RELATED"/>
    <property type="match status" value="1"/>
</dbReference>
<dbReference type="Proteomes" id="UP000546917">
    <property type="component" value="Unassembled WGS sequence"/>
</dbReference>
<dbReference type="EMBL" id="CP015363">
    <property type="protein sequence ID" value="ARD84619.1"/>
    <property type="molecule type" value="Genomic_DNA"/>
</dbReference>
<feature type="domain" description="Pyruvate ferredoxin oxidoreductase beta subunit C-terminal" evidence="11">
    <location>
        <begin position="206"/>
        <end position="279"/>
    </location>
</feature>
<dbReference type="Gene3D" id="3.40.50.970">
    <property type="match status" value="1"/>
</dbReference>
<dbReference type="KEGG" id="fai:FAD_0713"/>
<dbReference type="GeneID" id="84217336"/>
<dbReference type="GO" id="GO:0044272">
    <property type="term" value="P:sulfur compound biosynthetic process"/>
    <property type="evidence" value="ECO:0007669"/>
    <property type="project" value="UniProtKB-ARBA"/>
</dbReference>
<dbReference type="GO" id="GO:0045333">
    <property type="term" value="P:cellular respiration"/>
    <property type="evidence" value="ECO:0007669"/>
    <property type="project" value="UniProtKB-ARBA"/>
</dbReference>
<evidence type="ECO:0000256" key="6">
    <source>
        <dbReference type="ARBA" id="ARBA00023002"/>
    </source>
</evidence>
<evidence type="ECO:0000313" key="12">
    <source>
        <dbReference type="EMBL" id="ARD84619.1"/>
    </source>
</evidence>
<comment type="cofactor">
    <cofactor evidence="1">
        <name>Mg(2+)</name>
        <dbReference type="ChEBI" id="CHEBI:18420"/>
    </cofactor>
</comment>
<dbReference type="InterPro" id="IPR011766">
    <property type="entry name" value="TPP_enzyme_TPP-bd"/>
</dbReference>
<evidence type="ECO:0000259" key="11">
    <source>
        <dbReference type="Pfam" id="PF12367"/>
    </source>
</evidence>
<dbReference type="SUPFAM" id="SSF52518">
    <property type="entry name" value="Thiamin diphosphate-binding fold (THDP-binding)"/>
    <property type="match status" value="1"/>
</dbReference>
<evidence type="ECO:0000256" key="9">
    <source>
        <dbReference type="ARBA" id="ARBA00023052"/>
    </source>
</evidence>
<evidence type="ECO:0000256" key="2">
    <source>
        <dbReference type="ARBA" id="ARBA00001964"/>
    </source>
</evidence>
<evidence type="ECO:0000256" key="3">
    <source>
        <dbReference type="ARBA" id="ARBA00001966"/>
    </source>
</evidence>
<comment type="cofactor">
    <cofactor evidence="2">
        <name>thiamine diphosphate</name>
        <dbReference type="ChEBI" id="CHEBI:58937"/>
    </cofactor>
</comment>
<dbReference type="AlphaFoldDB" id="A0A1V0N3E6"/>
<protein>
    <submittedName>
        <fullName evidence="13">2-oxoacid:ferredoxin oxidoreductase subunit beta</fullName>
    </submittedName>
    <submittedName>
        <fullName evidence="12">2-oxoglutarate ferredoxin oxidoreductase subunit beta</fullName>
    </submittedName>
</protein>